<name>B8I501_RUMCH</name>
<dbReference type="PROSITE" id="PS51831">
    <property type="entry name" value="HD"/>
    <property type="match status" value="1"/>
</dbReference>
<dbReference type="Pfam" id="PF01966">
    <property type="entry name" value="HD"/>
    <property type="match status" value="1"/>
</dbReference>
<dbReference type="NCBIfam" id="TIGR00277">
    <property type="entry name" value="HDIG"/>
    <property type="match status" value="1"/>
</dbReference>
<dbReference type="Proteomes" id="UP000001349">
    <property type="component" value="Chromosome"/>
</dbReference>
<accession>B8I501</accession>
<reference evidence="3 4" key="1">
    <citation type="submission" date="2009-01" db="EMBL/GenBank/DDBJ databases">
        <title>Complete sequence of Clostridium cellulolyticum H10.</title>
        <authorList>
            <consortium name="US DOE Joint Genome Institute"/>
            <person name="Lucas S."/>
            <person name="Copeland A."/>
            <person name="Lapidus A."/>
            <person name="Glavina del Rio T."/>
            <person name="Dalin E."/>
            <person name="Tice H."/>
            <person name="Bruce D."/>
            <person name="Goodwin L."/>
            <person name="Pitluck S."/>
            <person name="Chertkov O."/>
            <person name="Saunders E."/>
            <person name="Brettin T."/>
            <person name="Detter J.C."/>
            <person name="Han C."/>
            <person name="Larimer F."/>
            <person name="Land M."/>
            <person name="Hauser L."/>
            <person name="Kyrpides N."/>
            <person name="Ivanova N."/>
            <person name="Zhou J."/>
            <person name="Richardson P."/>
        </authorList>
    </citation>
    <scope>NUCLEOTIDE SEQUENCE [LARGE SCALE GENOMIC DNA]</scope>
    <source>
        <strain evidence="4">ATCC 35319 / DSM 5812 / JCM 6584 / H10</strain>
    </source>
</reference>
<dbReference type="OrthoDB" id="9804747at2"/>
<protein>
    <submittedName>
        <fullName evidence="3">Metal dependent phosphohydrolase</fullName>
    </submittedName>
</protein>
<dbReference type="SMART" id="SM00471">
    <property type="entry name" value="HDc"/>
    <property type="match status" value="2"/>
</dbReference>
<feature type="domain" description="HD-GYP" evidence="2">
    <location>
        <begin position="3"/>
        <end position="195"/>
    </location>
</feature>
<evidence type="ECO:0000259" key="2">
    <source>
        <dbReference type="PROSITE" id="PS51832"/>
    </source>
</evidence>
<sequence>MDQYIPIIDIVIALSSAIDLINPNISNHHKRVAYISYSIAKEMGFPENEIKDLVLAGLLHDCGAVNLFERSSIFEFEFGNSYSDRHSHGYKGWYILRDAAELSKAAEIIKYHHVFWNEISHKRYVSSKVPKFSHILHLADRIDVLINPNQEILGQRKYISKKIHNGKDKMFMPQAVDAFENLISKPYFWFDITSVYLENHIRKIMSPYKVFINSELLIQYANIAHRIIDFRSKFTATHSIGVAASASALASKLGFSSCDTRLMHSAGLMHDLGKLCIPESILEKRGPLDQYEFNLMKAHTYHTYRIIDSIPGLEKVRDWAAFHHEKLDGTGYPFGLDYRSLDLGSRILSVSDMFTAMAEERPYRHAMSLKDTVKLINGIKTLDYDVKYCLNQNIEEINEIRRTSQEIVFQSCNEIFPDFDEELNLHAL</sequence>
<dbReference type="PROSITE" id="PS51832">
    <property type="entry name" value="HD_GYP"/>
    <property type="match status" value="2"/>
</dbReference>
<dbReference type="PANTHER" id="PTHR43155">
    <property type="entry name" value="CYCLIC DI-GMP PHOSPHODIESTERASE PA4108-RELATED"/>
    <property type="match status" value="1"/>
</dbReference>
<evidence type="ECO:0000259" key="1">
    <source>
        <dbReference type="PROSITE" id="PS51831"/>
    </source>
</evidence>
<dbReference type="KEGG" id="cce:Ccel_0194"/>
<dbReference type="GO" id="GO:0016787">
    <property type="term" value="F:hydrolase activity"/>
    <property type="evidence" value="ECO:0007669"/>
    <property type="project" value="UniProtKB-KW"/>
</dbReference>
<feature type="domain" description="HD" evidence="1">
    <location>
        <begin position="25"/>
        <end position="145"/>
    </location>
</feature>
<dbReference type="Gene3D" id="1.10.3210.10">
    <property type="entry name" value="Hypothetical protein af1432"/>
    <property type="match status" value="2"/>
</dbReference>
<dbReference type="eggNOG" id="COG2206">
    <property type="taxonomic scope" value="Bacteria"/>
</dbReference>
<dbReference type="STRING" id="394503.Ccel_0194"/>
<gene>
    <name evidence="3" type="ordered locus">Ccel_0194</name>
</gene>
<dbReference type="PANTHER" id="PTHR43155:SF1">
    <property type="entry name" value="3'3'-CGAMP-SPECIFIC PHOSPHODIESTERASE 1"/>
    <property type="match status" value="1"/>
</dbReference>
<dbReference type="SUPFAM" id="SSF109604">
    <property type="entry name" value="HD-domain/PDEase-like"/>
    <property type="match status" value="2"/>
</dbReference>
<feature type="domain" description="HD-GYP" evidence="2">
    <location>
        <begin position="213"/>
        <end position="406"/>
    </location>
</feature>
<dbReference type="InterPro" id="IPR003607">
    <property type="entry name" value="HD/PDEase_dom"/>
</dbReference>
<evidence type="ECO:0000313" key="4">
    <source>
        <dbReference type="Proteomes" id="UP000001349"/>
    </source>
</evidence>
<dbReference type="HOGENOM" id="CLU_040286_2_0_9"/>
<proteinExistence type="predicted"/>
<evidence type="ECO:0000313" key="3">
    <source>
        <dbReference type="EMBL" id="ACL74581.1"/>
    </source>
</evidence>
<dbReference type="InterPro" id="IPR006675">
    <property type="entry name" value="HDIG_dom"/>
</dbReference>
<dbReference type="RefSeq" id="WP_012634646.1">
    <property type="nucleotide sequence ID" value="NC_011898.1"/>
</dbReference>
<organism evidence="3 4">
    <name type="scientific">Ruminiclostridium cellulolyticum (strain ATCC 35319 / DSM 5812 / JCM 6584 / H10)</name>
    <name type="common">Clostridium cellulolyticum</name>
    <dbReference type="NCBI Taxonomy" id="394503"/>
    <lineage>
        <taxon>Bacteria</taxon>
        <taxon>Bacillati</taxon>
        <taxon>Bacillota</taxon>
        <taxon>Clostridia</taxon>
        <taxon>Eubacteriales</taxon>
        <taxon>Oscillospiraceae</taxon>
        <taxon>Ruminiclostridium</taxon>
    </lineage>
</organism>
<keyword evidence="3" id="KW-0378">Hydrolase</keyword>
<dbReference type="CDD" id="cd00077">
    <property type="entry name" value="HDc"/>
    <property type="match status" value="2"/>
</dbReference>
<dbReference type="InterPro" id="IPR037522">
    <property type="entry name" value="HD_GYP_dom"/>
</dbReference>
<dbReference type="Pfam" id="PF13487">
    <property type="entry name" value="HD_5"/>
    <property type="match status" value="1"/>
</dbReference>
<keyword evidence="4" id="KW-1185">Reference proteome</keyword>
<dbReference type="EMBL" id="CP001348">
    <property type="protein sequence ID" value="ACL74581.1"/>
    <property type="molecule type" value="Genomic_DNA"/>
</dbReference>
<dbReference type="AlphaFoldDB" id="B8I501"/>
<dbReference type="InterPro" id="IPR006674">
    <property type="entry name" value="HD_domain"/>
</dbReference>